<protein>
    <recommendedName>
        <fullName evidence="4">Aconitase/3-isopropylmalate dehydratase large subunit alpha/beta/alpha domain-containing protein</fullName>
    </recommendedName>
</protein>
<dbReference type="Gene3D" id="3.20.19.10">
    <property type="entry name" value="Aconitase, domain 4"/>
    <property type="match status" value="1"/>
</dbReference>
<accession>X0UNA1</accession>
<dbReference type="GO" id="GO:0005829">
    <property type="term" value="C:cytosol"/>
    <property type="evidence" value="ECO:0007669"/>
    <property type="project" value="TreeGrafter"/>
</dbReference>
<organism evidence="5">
    <name type="scientific">marine sediment metagenome</name>
    <dbReference type="NCBI Taxonomy" id="412755"/>
    <lineage>
        <taxon>unclassified sequences</taxon>
        <taxon>metagenomes</taxon>
        <taxon>ecological metagenomes</taxon>
    </lineage>
</organism>
<dbReference type="PANTHER" id="PTHR43160:SF3">
    <property type="entry name" value="ACONITATE HYDRATASE, MITOCHONDRIAL"/>
    <property type="match status" value="1"/>
</dbReference>
<dbReference type="InterPro" id="IPR001030">
    <property type="entry name" value="Acoase/IPM_deHydtase_lsu_aba"/>
</dbReference>
<comment type="caution">
    <text evidence="5">The sequence shown here is derived from an EMBL/GenBank/DDBJ whole genome shotgun (WGS) entry which is preliminary data.</text>
</comment>
<keyword evidence="2" id="KW-0408">Iron</keyword>
<evidence type="ECO:0000259" key="4">
    <source>
        <dbReference type="Pfam" id="PF00330"/>
    </source>
</evidence>
<evidence type="ECO:0000313" key="5">
    <source>
        <dbReference type="EMBL" id="GAG01803.1"/>
    </source>
</evidence>
<dbReference type="InterPro" id="IPR015928">
    <property type="entry name" value="Aconitase/3IPM_dehydase_swvl"/>
</dbReference>
<proteinExistence type="predicted"/>
<keyword evidence="3" id="KW-0411">Iron-sulfur</keyword>
<dbReference type="EMBL" id="BARS01027863">
    <property type="protein sequence ID" value="GAG01803.1"/>
    <property type="molecule type" value="Genomic_DNA"/>
</dbReference>
<gene>
    <name evidence="5" type="ORF">S01H1_43722</name>
</gene>
<evidence type="ECO:0000256" key="2">
    <source>
        <dbReference type="ARBA" id="ARBA00023004"/>
    </source>
</evidence>
<reference evidence="5" key="1">
    <citation type="journal article" date="2014" name="Front. Microbiol.">
        <title>High frequency of phylogenetically diverse reductive dehalogenase-homologous genes in deep subseafloor sedimentary metagenomes.</title>
        <authorList>
            <person name="Kawai M."/>
            <person name="Futagami T."/>
            <person name="Toyoda A."/>
            <person name="Takaki Y."/>
            <person name="Nishi S."/>
            <person name="Hori S."/>
            <person name="Arai W."/>
            <person name="Tsubouchi T."/>
            <person name="Morono Y."/>
            <person name="Uchiyama I."/>
            <person name="Ito T."/>
            <person name="Fujiyama A."/>
            <person name="Inagaki F."/>
            <person name="Takami H."/>
        </authorList>
    </citation>
    <scope>NUCLEOTIDE SEQUENCE</scope>
    <source>
        <strain evidence="5">Expedition CK06-06</strain>
    </source>
</reference>
<dbReference type="InterPro" id="IPR050926">
    <property type="entry name" value="Aconitase/IPM_isomerase"/>
</dbReference>
<dbReference type="AlphaFoldDB" id="X0UNA1"/>
<dbReference type="GO" id="GO:0046872">
    <property type="term" value="F:metal ion binding"/>
    <property type="evidence" value="ECO:0007669"/>
    <property type="project" value="UniProtKB-KW"/>
</dbReference>
<feature type="non-terminal residue" evidence="5">
    <location>
        <position position="1"/>
    </location>
</feature>
<dbReference type="GO" id="GO:0051539">
    <property type="term" value="F:4 iron, 4 sulfur cluster binding"/>
    <property type="evidence" value="ECO:0007669"/>
    <property type="project" value="TreeGrafter"/>
</dbReference>
<dbReference type="SUPFAM" id="SSF52016">
    <property type="entry name" value="LeuD/IlvD-like"/>
    <property type="match status" value="1"/>
</dbReference>
<evidence type="ECO:0000256" key="3">
    <source>
        <dbReference type="ARBA" id="ARBA00023014"/>
    </source>
</evidence>
<dbReference type="SUPFAM" id="SSF53732">
    <property type="entry name" value="Aconitase iron-sulfur domain"/>
    <property type="match status" value="1"/>
</dbReference>
<keyword evidence="1" id="KW-0479">Metal-binding</keyword>
<dbReference type="InterPro" id="IPR015931">
    <property type="entry name" value="Acnase/IPM_dHydase_lsu_aba_1/3"/>
</dbReference>
<name>X0UNA1_9ZZZZ</name>
<dbReference type="PANTHER" id="PTHR43160">
    <property type="entry name" value="ACONITATE HYDRATASE B"/>
    <property type="match status" value="1"/>
</dbReference>
<dbReference type="Pfam" id="PF00330">
    <property type="entry name" value="Aconitase"/>
    <property type="match status" value="1"/>
</dbReference>
<dbReference type="InterPro" id="IPR036008">
    <property type="entry name" value="Aconitase_4Fe-4S_dom"/>
</dbReference>
<dbReference type="Gene3D" id="3.30.499.10">
    <property type="entry name" value="Aconitase, domain 3"/>
    <property type="match status" value="1"/>
</dbReference>
<feature type="domain" description="Aconitase/3-isopropylmalate dehydratase large subunit alpha/beta/alpha" evidence="4">
    <location>
        <begin position="10"/>
        <end position="58"/>
    </location>
</feature>
<dbReference type="GO" id="GO:0003994">
    <property type="term" value="F:aconitate hydratase activity"/>
    <property type="evidence" value="ECO:0007669"/>
    <property type="project" value="TreeGrafter"/>
</dbReference>
<evidence type="ECO:0000256" key="1">
    <source>
        <dbReference type="ARBA" id="ARBA00022723"/>
    </source>
</evidence>
<sequence length="176" mass="19502">EIEGMKVNQVCIGNSSSPQTDAVSVRTSNRNFLARSGTKSAKVYLTSPETAAAAVFTGKMTDPRDLEMEYPHIEMPEKLYIDDSMISPPSPKPEQIQIYRGPNIGQPPSNPPLPEHILGNVTIKVGDKITTDHITPAGSRMKYRSNVPKYAQFVFEIVDETFYKRALGSEKPYQGN</sequence>
<dbReference type="GO" id="GO:0006099">
    <property type="term" value="P:tricarboxylic acid cycle"/>
    <property type="evidence" value="ECO:0007669"/>
    <property type="project" value="TreeGrafter"/>
</dbReference>